<protein>
    <submittedName>
        <fullName evidence="3">Acyl-CoA thioesterase</fullName>
    </submittedName>
</protein>
<dbReference type="Pfam" id="PF20789">
    <property type="entry name" value="4HBT_3C"/>
    <property type="match status" value="1"/>
</dbReference>
<feature type="domain" description="Acyl-CoA thioesterase-like N-terminal HotDog" evidence="1">
    <location>
        <begin position="26"/>
        <end position="107"/>
    </location>
</feature>
<evidence type="ECO:0000259" key="1">
    <source>
        <dbReference type="Pfam" id="PF13622"/>
    </source>
</evidence>
<organism evidence="3 4">
    <name type="scientific">Rhodoferax saidenbachensis</name>
    <dbReference type="NCBI Taxonomy" id="1484693"/>
    <lineage>
        <taxon>Bacteria</taxon>
        <taxon>Pseudomonadati</taxon>
        <taxon>Pseudomonadota</taxon>
        <taxon>Betaproteobacteria</taxon>
        <taxon>Burkholderiales</taxon>
        <taxon>Comamonadaceae</taxon>
        <taxon>Rhodoferax</taxon>
    </lineage>
</organism>
<reference evidence="3 4" key="1">
    <citation type="submission" date="2023-07" db="EMBL/GenBank/DDBJ databases">
        <title>Sorghum-associated microbial communities from plants grown in Nebraska, USA.</title>
        <authorList>
            <person name="Schachtman D."/>
        </authorList>
    </citation>
    <scope>NUCLEOTIDE SEQUENCE [LARGE SCALE GENOMIC DNA]</scope>
    <source>
        <strain evidence="3 4">BE308</strain>
    </source>
</reference>
<name>A0ABU1ZKC8_9BURK</name>
<proteinExistence type="predicted"/>
<gene>
    <name evidence="3" type="ORF">J2X15_001285</name>
</gene>
<dbReference type="PANTHER" id="PTHR38110:SF1">
    <property type="entry name" value="THIOESTERASE DOMAIN-CONTAINING PROTEIN"/>
    <property type="match status" value="1"/>
</dbReference>
<evidence type="ECO:0000259" key="2">
    <source>
        <dbReference type="Pfam" id="PF20789"/>
    </source>
</evidence>
<dbReference type="Pfam" id="PF13622">
    <property type="entry name" value="4HBT_3"/>
    <property type="match status" value="1"/>
</dbReference>
<dbReference type="SUPFAM" id="SSF54637">
    <property type="entry name" value="Thioesterase/thiol ester dehydrase-isomerase"/>
    <property type="match status" value="2"/>
</dbReference>
<keyword evidence="4" id="KW-1185">Reference proteome</keyword>
<feature type="domain" description="Acyl-CoA thioesterase-like C-terminal" evidence="2">
    <location>
        <begin position="127"/>
        <end position="265"/>
    </location>
</feature>
<dbReference type="Gene3D" id="2.40.160.210">
    <property type="entry name" value="Acyl-CoA thioesterase, double hotdog domain"/>
    <property type="match status" value="1"/>
</dbReference>
<dbReference type="PANTHER" id="PTHR38110">
    <property type="entry name" value="CHROMOSOME 23, WHOLE GENOME SHOTGUN SEQUENCE"/>
    <property type="match status" value="1"/>
</dbReference>
<dbReference type="InterPro" id="IPR049449">
    <property type="entry name" value="TesB_ACOT8-like_N"/>
</dbReference>
<dbReference type="InterPro" id="IPR042171">
    <property type="entry name" value="Acyl-CoA_hotdog"/>
</dbReference>
<dbReference type="InterPro" id="IPR049450">
    <property type="entry name" value="ACOT8-like_C"/>
</dbReference>
<sequence>MNSHPFDEAVALQRQPDGSWLGHTHPAYANMVGPFGGITAAQALSAVLRHPDRLGDPVSLTVNFCAAVADGHFVVQARAVRTNRSTQHWVIELQQNGQAVLTATAVTAVRRETWSLDEEPMPICPPPEDVPLPAVRAPMEFVRRFESRPISGGLPEVWDGKGDSSLSQLWVRDQPPRPLDFASLASISDIFFPRVFIRRSTHVPVGTVSMTVYFHASAEQLAQTGSGYLLGQARAQAFRNGFFDQSSQLWNQAGVLLVTTHQIVYYKQ</sequence>
<dbReference type="InterPro" id="IPR029069">
    <property type="entry name" value="HotDog_dom_sf"/>
</dbReference>
<evidence type="ECO:0000313" key="3">
    <source>
        <dbReference type="EMBL" id="MDR7306007.1"/>
    </source>
</evidence>
<dbReference type="RefSeq" id="WP_310340491.1">
    <property type="nucleotide sequence ID" value="NZ_JAVDXO010000002.1"/>
</dbReference>
<dbReference type="Proteomes" id="UP001268089">
    <property type="component" value="Unassembled WGS sequence"/>
</dbReference>
<evidence type="ECO:0000313" key="4">
    <source>
        <dbReference type="Proteomes" id="UP001268089"/>
    </source>
</evidence>
<comment type="caution">
    <text evidence="3">The sequence shown here is derived from an EMBL/GenBank/DDBJ whole genome shotgun (WGS) entry which is preliminary data.</text>
</comment>
<accession>A0ABU1ZKC8</accession>
<dbReference type="InterPro" id="IPR052389">
    <property type="entry name" value="Sec_Metab_Biosynth-Assoc"/>
</dbReference>
<dbReference type="EMBL" id="JAVDXO010000002">
    <property type="protein sequence ID" value="MDR7306007.1"/>
    <property type="molecule type" value="Genomic_DNA"/>
</dbReference>